<comment type="caution">
    <text evidence="3">The sequence shown here is derived from an EMBL/GenBank/DDBJ whole genome shotgun (WGS) entry which is preliminary data.</text>
</comment>
<evidence type="ECO:0000313" key="3">
    <source>
        <dbReference type="EMBL" id="KAJ7353620.1"/>
    </source>
</evidence>
<accession>A0AAD7AAS4</accession>
<dbReference type="Pfam" id="PF08487">
    <property type="entry name" value="VIT"/>
    <property type="match status" value="1"/>
</dbReference>
<organism evidence="3 4">
    <name type="scientific">Mycena albidolilacea</name>
    <dbReference type="NCBI Taxonomy" id="1033008"/>
    <lineage>
        <taxon>Eukaryota</taxon>
        <taxon>Fungi</taxon>
        <taxon>Dikarya</taxon>
        <taxon>Basidiomycota</taxon>
        <taxon>Agaricomycotina</taxon>
        <taxon>Agaricomycetes</taxon>
        <taxon>Agaricomycetidae</taxon>
        <taxon>Agaricales</taxon>
        <taxon>Marasmiineae</taxon>
        <taxon>Mycenaceae</taxon>
        <taxon>Mycena</taxon>
    </lineage>
</organism>
<feature type="domain" description="VWFA" evidence="1">
    <location>
        <begin position="294"/>
        <end position="481"/>
    </location>
</feature>
<evidence type="ECO:0000259" key="1">
    <source>
        <dbReference type="PROSITE" id="PS50234"/>
    </source>
</evidence>
<dbReference type="SUPFAM" id="SSF53300">
    <property type="entry name" value="vWA-like"/>
    <property type="match status" value="1"/>
</dbReference>
<dbReference type="PANTHER" id="PTHR45737">
    <property type="entry name" value="VON WILLEBRAND FACTOR A DOMAIN-CONTAINING PROTEIN 5A"/>
    <property type="match status" value="1"/>
</dbReference>
<dbReference type="InterPro" id="IPR013694">
    <property type="entry name" value="VIT"/>
</dbReference>
<dbReference type="SMART" id="SM00609">
    <property type="entry name" value="VIT"/>
    <property type="match status" value="1"/>
</dbReference>
<dbReference type="Gene3D" id="3.40.50.410">
    <property type="entry name" value="von Willebrand factor, type A domain"/>
    <property type="match status" value="1"/>
</dbReference>
<dbReference type="InterPro" id="IPR036465">
    <property type="entry name" value="vWFA_dom_sf"/>
</dbReference>
<dbReference type="PROSITE" id="PS50234">
    <property type="entry name" value="VWFA"/>
    <property type="match status" value="1"/>
</dbReference>
<dbReference type="SMART" id="SM00327">
    <property type="entry name" value="VWA"/>
    <property type="match status" value="1"/>
</dbReference>
<dbReference type="PANTHER" id="PTHR45737:SF6">
    <property type="entry name" value="VON WILLEBRAND FACTOR A DOMAIN-CONTAINING PROTEIN 5A"/>
    <property type="match status" value="1"/>
</dbReference>
<keyword evidence="4" id="KW-1185">Reference proteome</keyword>
<reference evidence="3" key="1">
    <citation type="submission" date="2023-03" db="EMBL/GenBank/DDBJ databases">
        <title>Massive genome expansion in bonnet fungi (Mycena s.s.) driven by repeated elements and novel gene families across ecological guilds.</title>
        <authorList>
            <consortium name="Lawrence Berkeley National Laboratory"/>
            <person name="Harder C.B."/>
            <person name="Miyauchi S."/>
            <person name="Viragh M."/>
            <person name="Kuo A."/>
            <person name="Thoen E."/>
            <person name="Andreopoulos B."/>
            <person name="Lu D."/>
            <person name="Skrede I."/>
            <person name="Drula E."/>
            <person name="Henrissat B."/>
            <person name="Morin E."/>
            <person name="Kohler A."/>
            <person name="Barry K."/>
            <person name="LaButti K."/>
            <person name="Morin E."/>
            <person name="Salamov A."/>
            <person name="Lipzen A."/>
            <person name="Mereny Z."/>
            <person name="Hegedus B."/>
            <person name="Baldrian P."/>
            <person name="Stursova M."/>
            <person name="Weitz H."/>
            <person name="Taylor A."/>
            <person name="Grigoriev I.V."/>
            <person name="Nagy L.G."/>
            <person name="Martin F."/>
            <person name="Kauserud H."/>
        </authorList>
    </citation>
    <scope>NUCLEOTIDE SEQUENCE</scope>
    <source>
        <strain evidence="3">CBHHK002</strain>
    </source>
</reference>
<gene>
    <name evidence="3" type="ORF">DFH08DRAFT_692725</name>
</gene>
<dbReference type="InterPro" id="IPR002035">
    <property type="entry name" value="VWF_A"/>
</dbReference>
<protein>
    <submittedName>
        <fullName evidence="3">von Willebrand factor type A domain-containing protein</fullName>
    </submittedName>
</protein>
<dbReference type="EMBL" id="JARIHO010000011">
    <property type="protein sequence ID" value="KAJ7353620.1"/>
    <property type="molecule type" value="Genomic_DNA"/>
</dbReference>
<evidence type="ECO:0000259" key="2">
    <source>
        <dbReference type="PROSITE" id="PS51468"/>
    </source>
</evidence>
<dbReference type="PROSITE" id="PS51468">
    <property type="entry name" value="VIT"/>
    <property type="match status" value="1"/>
</dbReference>
<sequence>MARTKQTPRGGYYPSPPWGLYYYMSDDLVPLPLSKVCVVASIKELGAQVKITQTYGNNSSFPIEAIYSFPIPAKAAVCSFVMIKQDGDRVIGKVEEKTEARETYEAAIAKGKQAALMDQETPDVFQLAVGNIPPQEEVKIELIYATVLSEDEENDSLRFLLPMHIGARYGTAPDSIANFTGPSFTSTDTPFLQILASIEAAAPIAKISSPSHPISTELGPDPELPNAKELSFSNYARISLSSESTLDKDFVLTVRSAGLDAPRCIAELHPIHPTVALALTLVPRFKLPDLAKQEFVFLIDRSGSMSGARIKAAKAALVVMLRSLPAKDSLFQIASFGNDCTKLWDDGSRPYNQATLEAATQHVDKMAANYGGTEIRAALQKCFEGRKTDRPTSVFVLTDGQAWDLEGVFAEVKGAVAAAPAQAYLRVFVLGIGNSASTAMCEGIARVGNGSCMMVGDQETSFTGKIARMLKAARAPLISNISVDWGVVAAVAEDQPKATDAPTDADEDDTFVMVDGEESGGATGKGKERQKTLNIFDETVDPVQLDSEPLPPPPPVVLAPPPQVQQSPFKIRTLSPGNRLNVYAILQGRTVPTTVTLTGMTEDGSEISLPISVTLSNLPNAPEAPPAIHALAARTIIQDLEDGQHNIASEDPHLLARTVKASIVRLGKTFSLSSSETSFVAVDDLESPASTSKRVRHPDVVQIPMTGNIIVTARRAC</sequence>
<dbReference type="AlphaFoldDB" id="A0AAD7AAS4"/>
<feature type="domain" description="VIT" evidence="2">
    <location>
        <begin position="17"/>
        <end position="146"/>
    </location>
</feature>
<name>A0AAD7AAS4_9AGAR</name>
<evidence type="ECO:0000313" key="4">
    <source>
        <dbReference type="Proteomes" id="UP001218218"/>
    </source>
</evidence>
<dbReference type="Pfam" id="PF13768">
    <property type="entry name" value="VWA_3"/>
    <property type="match status" value="1"/>
</dbReference>
<proteinExistence type="predicted"/>
<dbReference type="Proteomes" id="UP001218218">
    <property type="component" value="Unassembled WGS sequence"/>
</dbReference>